<accession>A0A4Y3RPA4</accession>
<dbReference type="Gene3D" id="1.20.120.450">
    <property type="entry name" value="dinb family like domain"/>
    <property type="match status" value="1"/>
</dbReference>
<evidence type="ECO:0008006" key="3">
    <source>
        <dbReference type="Google" id="ProtNLM"/>
    </source>
</evidence>
<dbReference type="Pfam" id="PF04978">
    <property type="entry name" value="MST"/>
    <property type="match status" value="1"/>
</dbReference>
<dbReference type="AlphaFoldDB" id="A0A4Y3RPA4"/>
<gene>
    <name evidence="1" type="ORF">SGA01_32750</name>
</gene>
<protein>
    <recommendedName>
        <fullName evidence="3">Mini-circle protein</fullName>
    </recommendedName>
</protein>
<organism evidence="1 2">
    <name type="scientific">Streptomyces gardneri</name>
    <dbReference type="NCBI Taxonomy" id="66892"/>
    <lineage>
        <taxon>Bacteria</taxon>
        <taxon>Bacillati</taxon>
        <taxon>Actinomycetota</taxon>
        <taxon>Actinomycetes</taxon>
        <taxon>Kitasatosporales</taxon>
        <taxon>Streptomycetaceae</taxon>
        <taxon>Streptomyces</taxon>
    </lineage>
</organism>
<evidence type="ECO:0000313" key="2">
    <source>
        <dbReference type="Proteomes" id="UP000315226"/>
    </source>
</evidence>
<name>A0A4Y3RPA4_9ACTN</name>
<reference evidence="1 2" key="1">
    <citation type="submission" date="2019-06" db="EMBL/GenBank/DDBJ databases">
        <title>Whole genome shotgun sequence of Streptomyces gardneri NBRC 12865.</title>
        <authorList>
            <person name="Hosoyama A."/>
            <person name="Uohara A."/>
            <person name="Ohji S."/>
            <person name="Ichikawa N."/>
        </authorList>
    </citation>
    <scope>NUCLEOTIDE SEQUENCE [LARGE SCALE GENOMIC DNA]</scope>
    <source>
        <strain evidence="1 2">NBRC 12865</strain>
    </source>
</reference>
<dbReference type="RefSeq" id="WP_141297195.1">
    <property type="nucleotide sequence ID" value="NZ_BJMN01000020.1"/>
</dbReference>
<keyword evidence="2" id="KW-1185">Reference proteome</keyword>
<dbReference type="Proteomes" id="UP000315226">
    <property type="component" value="Unassembled WGS sequence"/>
</dbReference>
<proteinExistence type="predicted"/>
<sequence length="177" mass="19436">MTTSPENPTSLPSLEGERGELLHALAEQRELLLITVRGISDAQAVQRTTVSELTLGGILKHLTRAEQVWTQIIAKGDGELPEGMLDMEQYRMVDGETLAGLLEQYAAAARTTEDTLAGLPDPGRIVPLPRTPWSPPETVYWSVRRILLHLIRETAQHAGHADIIRETLDGASTTAQR</sequence>
<dbReference type="OrthoDB" id="4548523at2"/>
<dbReference type="SUPFAM" id="SSF109854">
    <property type="entry name" value="DinB/YfiT-like putative metalloenzymes"/>
    <property type="match status" value="1"/>
</dbReference>
<dbReference type="InterPro" id="IPR007061">
    <property type="entry name" value="MST-like"/>
</dbReference>
<comment type="caution">
    <text evidence="1">The sequence shown here is derived from an EMBL/GenBank/DDBJ whole genome shotgun (WGS) entry which is preliminary data.</text>
</comment>
<dbReference type="EMBL" id="BJMN01000020">
    <property type="protein sequence ID" value="GEB57670.1"/>
    <property type="molecule type" value="Genomic_DNA"/>
</dbReference>
<dbReference type="InterPro" id="IPR034660">
    <property type="entry name" value="DinB/YfiT-like"/>
</dbReference>
<evidence type="ECO:0000313" key="1">
    <source>
        <dbReference type="EMBL" id="GEB57670.1"/>
    </source>
</evidence>